<dbReference type="GO" id="GO:0016020">
    <property type="term" value="C:membrane"/>
    <property type="evidence" value="ECO:0007669"/>
    <property type="project" value="UniProtKB-SubCell"/>
</dbReference>
<evidence type="ECO:0000313" key="6">
    <source>
        <dbReference type="EMBL" id="KEK26279.1"/>
    </source>
</evidence>
<gene>
    <name evidence="6" type="ORF">BAGA_03295</name>
</gene>
<feature type="transmembrane region" description="Helical" evidence="5">
    <location>
        <begin position="126"/>
        <end position="145"/>
    </location>
</feature>
<dbReference type="AlphaFoldDB" id="A0A073KG68"/>
<dbReference type="STRING" id="574375.AZF08_03350"/>
<reference evidence="6 7" key="1">
    <citation type="submission" date="2014-06" db="EMBL/GenBank/DDBJ databases">
        <title>Draft genome sequence of Bacillus gaemokensis JCM 15801 (MCCC 1A00707).</title>
        <authorList>
            <person name="Lai Q."/>
            <person name="Liu Y."/>
            <person name="Shao Z."/>
        </authorList>
    </citation>
    <scope>NUCLEOTIDE SEQUENCE [LARGE SCALE GENOMIC DNA]</scope>
    <source>
        <strain evidence="6 7">JCM 15801</strain>
    </source>
</reference>
<comment type="caution">
    <text evidence="6">The sequence shown here is derived from an EMBL/GenBank/DDBJ whole genome shotgun (WGS) entry which is preliminary data.</text>
</comment>
<organism evidence="6 7">
    <name type="scientific">Bacillus gaemokensis</name>
    <dbReference type="NCBI Taxonomy" id="574375"/>
    <lineage>
        <taxon>Bacteria</taxon>
        <taxon>Bacillati</taxon>
        <taxon>Bacillota</taxon>
        <taxon>Bacilli</taxon>
        <taxon>Bacillales</taxon>
        <taxon>Bacillaceae</taxon>
        <taxon>Bacillus</taxon>
        <taxon>Bacillus cereus group</taxon>
    </lineage>
</organism>
<dbReference type="PANTHER" id="PTHR39157:SF1">
    <property type="entry name" value="DOXX FAMILY PROTEIN"/>
    <property type="match status" value="1"/>
</dbReference>
<keyword evidence="4 5" id="KW-0472">Membrane</keyword>
<feature type="transmembrane region" description="Helical" evidence="5">
    <location>
        <begin position="88"/>
        <end position="114"/>
    </location>
</feature>
<feature type="transmembrane region" description="Helical" evidence="5">
    <location>
        <begin position="12"/>
        <end position="30"/>
    </location>
</feature>
<dbReference type="eggNOG" id="COG2259">
    <property type="taxonomic scope" value="Bacteria"/>
</dbReference>
<evidence type="ECO:0000256" key="4">
    <source>
        <dbReference type="ARBA" id="ARBA00023136"/>
    </source>
</evidence>
<dbReference type="Proteomes" id="UP000027778">
    <property type="component" value="Unassembled WGS sequence"/>
</dbReference>
<evidence type="ECO:0000256" key="3">
    <source>
        <dbReference type="ARBA" id="ARBA00022989"/>
    </source>
</evidence>
<protein>
    <submittedName>
        <fullName evidence="6">DoxX family protein</fullName>
    </submittedName>
</protein>
<evidence type="ECO:0000313" key="7">
    <source>
        <dbReference type="Proteomes" id="UP000027778"/>
    </source>
</evidence>
<comment type="subcellular location">
    <subcellularLocation>
        <location evidence="1">Membrane</location>
        <topology evidence="1">Multi-pass membrane protein</topology>
    </subcellularLocation>
</comment>
<dbReference type="EMBL" id="JOTM01000001">
    <property type="protein sequence ID" value="KEK26279.1"/>
    <property type="molecule type" value="Genomic_DNA"/>
</dbReference>
<evidence type="ECO:0000256" key="5">
    <source>
        <dbReference type="SAM" id="Phobius"/>
    </source>
</evidence>
<keyword evidence="7" id="KW-1185">Reference proteome</keyword>
<keyword evidence="3 5" id="KW-1133">Transmembrane helix</keyword>
<accession>A0A073KG68</accession>
<dbReference type="PANTHER" id="PTHR39157">
    <property type="entry name" value="INTEGRAL MEMBRANE PROTEIN-RELATED"/>
    <property type="match status" value="1"/>
</dbReference>
<dbReference type="OrthoDB" id="26941at2"/>
<dbReference type="Pfam" id="PF07681">
    <property type="entry name" value="DoxX"/>
    <property type="match status" value="1"/>
</dbReference>
<dbReference type="RefSeq" id="WP_033672643.1">
    <property type="nucleotide sequence ID" value="NZ_JOTM01000001.1"/>
</dbReference>
<keyword evidence="2 5" id="KW-0812">Transmembrane</keyword>
<proteinExistence type="predicted"/>
<evidence type="ECO:0000256" key="1">
    <source>
        <dbReference type="ARBA" id="ARBA00004141"/>
    </source>
</evidence>
<evidence type="ECO:0000256" key="2">
    <source>
        <dbReference type="ARBA" id="ARBA00022692"/>
    </source>
</evidence>
<dbReference type="InterPro" id="IPR032808">
    <property type="entry name" value="DoxX"/>
</dbReference>
<sequence>MVIQFLRENKAVSFVLAVIRVYLGYTWLMAGIGKLKGNGFDATGYLQGAIEKSKGAQPAVQSWWASFLQDFAIPNVDMFNTLVTWGEILVGIGLIVGCLTKTAVFFGLVMNFSYMFSGSLGVNPQMVILSMFVLVAGMNAGKLGVDGWVVAKLLGSKGQKRQKQAA</sequence>
<name>A0A073KG68_9BACI</name>